<feature type="compositionally biased region" description="Low complexity" evidence="1">
    <location>
        <begin position="1"/>
        <end position="21"/>
    </location>
</feature>
<feature type="region of interest" description="Disordered" evidence="1">
    <location>
        <begin position="1"/>
        <end position="215"/>
    </location>
</feature>
<comment type="caution">
    <text evidence="2">The sequence shown here is derived from an EMBL/GenBank/DDBJ whole genome shotgun (WGS) entry which is preliminary data.</text>
</comment>
<accession>A0AA40C9I4</accession>
<sequence length="229" mass="23850">MIHHSSTQLQQQPPSSSQGPGPRKRAHDNGEEEGEEVIPASPLGMRAPATASTPLTARKTAMRRTPAKGSGSAAAAGRKGIMRSARPTEPTAAAGTSQSAATPAPRSTPRRQSSRIQSQRQQQQQKTPTSRYGYYPGSGNNGGIRPSQATTASQTSTPAVSPAKSSVPRPPMTMPGSSVPSLPDFLAEDGSPVELLRRTGSRAGAGESGSSSQVMMMMQDSLLVGMMRT</sequence>
<name>A0AA40C9I4_9PEZI</name>
<proteinExistence type="predicted"/>
<evidence type="ECO:0000313" key="2">
    <source>
        <dbReference type="EMBL" id="KAK0629198.1"/>
    </source>
</evidence>
<evidence type="ECO:0000313" key="3">
    <source>
        <dbReference type="Proteomes" id="UP001174934"/>
    </source>
</evidence>
<protein>
    <submittedName>
        <fullName evidence="2">Uncharacterized protein</fullName>
    </submittedName>
</protein>
<dbReference type="EMBL" id="JAULSR010000002">
    <property type="protein sequence ID" value="KAK0629198.1"/>
    <property type="molecule type" value="Genomic_DNA"/>
</dbReference>
<organism evidence="2 3">
    <name type="scientific">Bombardia bombarda</name>
    <dbReference type="NCBI Taxonomy" id="252184"/>
    <lineage>
        <taxon>Eukaryota</taxon>
        <taxon>Fungi</taxon>
        <taxon>Dikarya</taxon>
        <taxon>Ascomycota</taxon>
        <taxon>Pezizomycotina</taxon>
        <taxon>Sordariomycetes</taxon>
        <taxon>Sordariomycetidae</taxon>
        <taxon>Sordariales</taxon>
        <taxon>Lasiosphaeriaceae</taxon>
        <taxon>Bombardia</taxon>
    </lineage>
</organism>
<keyword evidence="3" id="KW-1185">Reference proteome</keyword>
<evidence type="ECO:0000256" key="1">
    <source>
        <dbReference type="SAM" id="MobiDB-lite"/>
    </source>
</evidence>
<dbReference type="Proteomes" id="UP001174934">
    <property type="component" value="Unassembled WGS sequence"/>
</dbReference>
<dbReference type="AlphaFoldDB" id="A0AA40C9I4"/>
<feature type="compositionally biased region" description="Low complexity" evidence="1">
    <location>
        <begin position="201"/>
        <end position="215"/>
    </location>
</feature>
<gene>
    <name evidence="2" type="ORF">B0T17DRAFT_524921</name>
</gene>
<reference evidence="2" key="1">
    <citation type="submission" date="2023-06" db="EMBL/GenBank/DDBJ databases">
        <title>Genome-scale phylogeny and comparative genomics of the fungal order Sordariales.</title>
        <authorList>
            <consortium name="Lawrence Berkeley National Laboratory"/>
            <person name="Hensen N."/>
            <person name="Bonometti L."/>
            <person name="Westerberg I."/>
            <person name="Brannstrom I.O."/>
            <person name="Guillou S."/>
            <person name="Cros-Aarteil S."/>
            <person name="Calhoun S."/>
            <person name="Haridas S."/>
            <person name="Kuo A."/>
            <person name="Mondo S."/>
            <person name="Pangilinan J."/>
            <person name="Riley R."/>
            <person name="LaButti K."/>
            <person name="Andreopoulos B."/>
            <person name="Lipzen A."/>
            <person name="Chen C."/>
            <person name="Yanf M."/>
            <person name="Daum C."/>
            <person name="Ng V."/>
            <person name="Clum A."/>
            <person name="Steindorff A."/>
            <person name="Ohm R."/>
            <person name="Martin F."/>
            <person name="Silar P."/>
            <person name="Natvig D."/>
            <person name="Lalanne C."/>
            <person name="Gautier V."/>
            <person name="Ament-velasquez S.L."/>
            <person name="Kruys A."/>
            <person name="Hutchinson M.I."/>
            <person name="Powell A.J."/>
            <person name="Barry K."/>
            <person name="Miller A.N."/>
            <person name="Grigoriev I.V."/>
            <person name="Debuchy R."/>
            <person name="Gladieux P."/>
            <person name="Thoren M.H."/>
            <person name="Johannesson H."/>
        </authorList>
    </citation>
    <scope>NUCLEOTIDE SEQUENCE</scope>
    <source>
        <strain evidence="2">SMH3391-2</strain>
    </source>
</reference>
<feature type="compositionally biased region" description="Low complexity" evidence="1">
    <location>
        <begin position="114"/>
        <end position="138"/>
    </location>
</feature>
<feature type="compositionally biased region" description="Low complexity" evidence="1">
    <location>
        <begin position="146"/>
        <end position="163"/>
    </location>
</feature>
<feature type="compositionally biased region" description="Low complexity" evidence="1">
    <location>
        <begin position="90"/>
        <end position="107"/>
    </location>
</feature>
<feature type="compositionally biased region" description="Low complexity" evidence="1">
    <location>
        <begin position="67"/>
        <end position="79"/>
    </location>
</feature>